<evidence type="ECO:0000256" key="3">
    <source>
        <dbReference type="ARBA" id="ARBA00022475"/>
    </source>
</evidence>
<dbReference type="EMBL" id="CADCUR010000115">
    <property type="protein sequence ID" value="CAA9398020.1"/>
    <property type="molecule type" value="Genomic_DNA"/>
</dbReference>
<keyword evidence="6 7" id="KW-0472">Membrane</keyword>
<keyword evidence="3" id="KW-1003">Cell membrane</keyword>
<feature type="transmembrane region" description="Helical" evidence="7">
    <location>
        <begin position="61"/>
        <end position="82"/>
    </location>
</feature>
<keyword evidence="4 7" id="KW-0812">Transmembrane</keyword>
<evidence type="ECO:0000313" key="8">
    <source>
        <dbReference type="EMBL" id="CAA9398020.1"/>
    </source>
</evidence>
<sequence>MLTTILNFNALAFVVKFDALAEVLVTTLIFVFIGIAFFAVAYGILSRMFPIKKEIEHDQNVALGIVVGSIMIGIALIIAAAIQG</sequence>
<protein>
    <recommendedName>
        <fullName evidence="9">DUF350 domain-containing protein</fullName>
    </recommendedName>
</protein>
<dbReference type="AlphaFoldDB" id="A0A6J4NXC8"/>
<keyword evidence="5 7" id="KW-1133">Transmembrane helix</keyword>
<proteinExistence type="inferred from homology"/>
<evidence type="ECO:0000256" key="6">
    <source>
        <dbReference type="ARBA" id="ARBA00023136"/>
    </source>
</evidence>
<name>A0A6J4NXC8_9BACT</name>
<gene>
    <name evidence="8" type="ORF">AVDCRST_MAG74-1509</name>
</gene>
<accession>A0A6J4NXC8</accession>
<feature type="transmembrane region" description="Helical" evidence="7">
    <location>
        <begin position="20"/>
        <end position="45"/>
    </location>
</feature>
<evidence type="ECO:0000256" key="7">
    <source>
        <dbReference type="SAM" id="Phobius"/>
    </source>
</evidence>
<evidence type="ECO:0008006" key="9">
    <source>
        <dbReference type="Google" id="ProtNLM"/>
    </source>
</evidence>
<dbReference type="GO" id="GO:0005886">
    <property type="term" value="C:plasma membrane"/>
    <property type="evidence" value="ECO:0007669"/>
    <property type="project" value="UniProtKB-SubCell"/>
</dbReference>
<evidence type="ECO:0000256" key="2">
    <source>
        <dbReference type="ARBA" id="ARBA00005779"/>
    </source>
</evidence>
<evidence type="ECO:0000256" key="4">
    <source>
        <dbReference type="ARBA" id="ARBA00022692"/>
    </source>
</evidence>
<dbReference type="Pfam" id="PF03994">
    <property type="entry name" value="DUF350"/>
    <property type="match status" value="1"/>
</dbReference>
<evidence type="ECO:0000256" key="5">
    <source>
        <dbReference type="ARBA" id="ARBA00022989"/>
    </source>
</evidence>
<evidence type="ECO:0000256" key="1">
    <source>
        <dbReference type="ARBA" id="ARBA00004651"/>
    </source>
</evidence>
<reference evidence="8" key="1">
    <citation type="submission" date="2020-02" db="EMBL/GenBank/DDBJ databases">
        <authorList>
            <person name="Meier V. D."/>
        </authorList>
    </citation>
    <scope>NUCLEOTIDE SEQUENCE</scope>
    <source>
        <strain evidence="8">AVDCRST_MAG74</strain>
    </source>
</reference>
<organism evidence="8">
    <name type="scientific">uncultured Pyrinomonadaceae bacterium</name>
    <dbReference type="NCBI Taxonomy" id="2283094"/>
    <lineage>
        <taxon>Bacteria</taxon>
        <taxon>Pseudomonadati</taxon>
        <taxon>Acidobacteriota</taxon>
        <taxon>Blastocatellia</taxon>
        <taxon>Blastocatellales</taxon>
        <taxon>Pyrinomonadaceae</taxon>
        <taxon>environmental samples</taxon>
    </lineage>
</organism>
<comment type="similarity">
    <text evidence="2">Belongs to the UPF0719 family.</text>
</comment>
<dbReference type="InterPro" id="IPR007140">
    <property type="entry name" value="DUF350"/>
</dbReference>
<comment type="subcellular location">
    <subcellularLocation>
        <location evidence="1">Cell membrane</location>
        <topology evidence="1">Multi-pass membrane protein</topology>
    </subcellularLocation>
</comment>